<evidence type="ECO:0000313" key="5">
    <source>
        <dbReference type="EMBL" id="MBB5175669.1"/>
    </source>
</evidence>
<dbReference type="Pfam" id="PF00005">
    <property type="entry name" value="ABC_tran"/>
    <property type="match status" value="1"/>
</dbReference>
<gene>
    <name evidence="5" type="ORF">HNQ45_000544</name>
</gene>
<proteinExistence type="predicted"/>
<evidence type="ECO:0000256" key="3">
    <source>
        <dbReference type="ARBA" id="ARBA00022840"/>
    </source>
</evidence>
<dbReference type="InterPro" id="IPR027417">
    <property type="entry name" value="P-loop_NTPase"/>
</dbReference>
<keyword evidence="3 5" id="KW-0067">ATP-binding</keyword>
<evidence type="ECO:0000256" key="2">
    <source>
        <dbReference type="ARBA" id="ARBA00022741"/>
    </source>
</evidence>
<dbReference type="GO" id="GO:0016887">
    <property type="term" value="F:ATP hydrolysis activity"/>
    <property type="evidence" value="ECO:0007669"/>
    <property type="project" value="InterPro"/>
</dbReference>
<dbReference type="Proteomes" id="UP000579136">
    <property type="component" value="Unassembled WGS sequence"/>
</dbReference>
<dbReference type="PANTHER" id="PTHR42939:SF1">
    <property type="entry name" value="ABC TRANSPORTER ATP-BINDING PROTEIN ALBC-RELATED"/>
    <property type="match status" value="1"/>
</dbReference>
<feature type="domain" description="ABC transporter" evidence="4">
    <location>
        <begin position="3"/>
        <end position="228"/>
    </location>
</feature>
<evidence type="ECO:0000259" key="4">
    <source>
        <dbReference type="PROSITE" id="PS50893"/>
    </source>
</evidence>
<name>A0A9Q2CY62_9STAP</name>
<dbReference type="InterPro" id="IPR003439">
    <property type="entry name" value="ABC_transporter-like_ATP-bd"/>
</dbReference>
<dbReference type="Gene3D" id="3.40.50.300">
    <property type="entry name" value="P-loop containing nucleotide triphosphate hydrolases"/>
    <property type="match status" value="1"/>
</dbReference>
<keyword evidence="6" id="KW-1185">Reference proteome</keyword>
<dbReference type="GO" id="GO:0005524">
    <property type="term" value="F:ATP binding"/>
    <property type="evidence" value="ECO:0007669"/>
    <property type="project" value="UniProtKB-KW"/>
</dbReference>
<accession>A0A9Q2CY62</accession>
<dbReference type="SMART" id="SM00382">
    <property type="entry name" value="AAA"/>
    <property type="match status" value="1"/>
</dbReference>
<keyword evidence="1" id="KW-0813">Transport</keyword>
<dbReference type="CDD" id="cd03230">
    <property type="entry name" value="ABC_DR_subfamily_A"/>
    <property type="match status" value="1"/>
</dbReference>
<dbReference type="InterPro" id="IPR003593">
    <property type="entry name" value="AAA+_ATPase"/>
</dbReference>
<comment type="caution">
    <text evidence="5">The sequence shown here is derived from an EMBL/GenBank/DDBJ whole genome shotgun (WGS) entry which is preliminary data.</text>
</comment>
<dbReference type="PROSITE" id="PS50893">
    <property type="entry name" value="ABC_TRANSPORTER_2"/>
    <property type="match status" value="1"/>
</dbReference>
<organism evidence="5 6">
    <name type="scientific">Nosocomiicoccus ampullae</name>
    <dbReference type="NCBI Taxonomy" id="489910"/>
    <lineage>
        <taxon>Bacteria</taxon>
        <taxon>Bacillati</taxon>
        <taxon>Bacillota</taxon>
        <taxon>Bacilli</taxon>
        <taxon>Bacillales</taxon>
        <taxon>Staphylococcaceae</taxon>
        <taxon>Nosocomiicoccus</taxon>
    </lineage>
</organism>
<sequence length="301" mass="34424">MDIKTVQLSKSFDREKALDTVDLFVKSGTIHGLIGSNGAGKTTLLKVLTGIYKEDKGHVFYNDAPVFENISVKEKVIFIGDTPFFFSGFSLLQMANYYKTIYKNWSDTRFKTLYEHFKIDPKKSLNEMSKGMRRQASFILAFSSKPDVLVLDEPFDGLDPIVRRQVKNIILQDMDSYGLTVVLSSHNLLEMENICDAISIMHNGKILYTNNINQMKHTHCKLQIAFKELPDESFYKALNVVQHTVQGRVITCIIEGDIENIEEKISKFNPLMYDILPITLDEMFAYEMGEIGYAIEDIIIE</sequence>
<reference evidence="5 6" key="1">
    <citation type="submission" date="2020-08" db="EMBL/GenBank/DDBJ databases">
        <title>Genomic Encyclopedia of Type Strains, Phase IV (KMG-IV): sequencing the most valuable type-strain genomes for metagenomic binning, comparative biology and taxonomic classification.</title>
        <authorList>
            <person name="Goeker M."/>
        </authorList>
    </citation>
    <scope>NUCLEOTIDE SEQUENCE [LARGE SCALE GENOMIC DNA]</scope>
    <source>
        <strain evidence="5 6">DSM 19163</strain>
    </source>
</reference>
<dbReference type="InterPro" id="IPR051782">
    <property type="entry name" value="ABC_Transporter_VariousFunc"/>
</dbReference>
<dbReference type="RefSeq" id="WP_183673180.1">
    <property type="nucleotide sequence ID" value="NZ_CBCRYX010000002.1"/>
</dbReference>
<keyword evidence="2" id="KW-0547">Nucleotide-binding</keyword>
<dbReference type="SUPFAM" id="SSF52540">
    <property type="entry name" value="P-loop containing nucleoside triphosphate hydrolases"/>
    <property type="match status" value="1"/>
</dbReference>
<protein>
    <submittedName>
        <fullName evidence="5">ABC-2 type transport system ATP-binding protein</fullName>
    </submittedName>
</protein>
<dbReference type="EMBL" id="JACHHF010000003">
    <property type="protein sequence ID" value="MBB5175669.1"/>
    <property type="molecule type" value="Genomic_DNA"/>
</dbReference>
<dbReference type="AlphaFoldDB" id="A0A9Q2CY62"/>
<evidence type="ECO:0000313" key="6">
    <source>
        <dbReference type="Proteomes" id="UP000579136"/>
    </source>
</evidence>
<evidence type="ECO:0000256" key="1">
    <source>
        <dbReference type="ARBA" id="ARBA00022448"/>
    </source>
</evidence>
<dbReference type="PANTHER" id="PTHR42939">
    <property type="entry name" value="ABC TRANSPORTER ATP-BINDING PROTEIN ALBC-RELATED"/>
    <property type="match status" value="1"/>
</dbReference>